<reference evidence="10" key="1">
    <citation type="submission" date="2016-10" db="EMBL/GenBank/DDBJ databases">
        <authorList>
            <person name="Varghese N."/>
            <person name="Submissions S."/>
        </authorList>
    </citation>
    <scope>NUCLEOTIDE SEQUENCE [LARGE SCALE GENOMIC DNA]</scope>
    <source>
        <strain evidence="10">DSM 22002</strain>
    </source>
</reference>
<dbReference type="Proteomes" id="UP000198822">
    <property type="component" value="Chromosome I"/>
</dbReference>
<dbReference type="OrthoDB" id="5327615at2"/>
<dbReference type="PANTHER" id="PTHR18952:SF265">
    <property type="entry name" value="CARBONIC ANHYDRASE"/>
    <property type="match status" value="1"/>
</dbReference>
<feature type="chain" id="PRO_5009243489" description="carbonic anhydrase" evidence="7">
    <location>
        <begin position="24"/>
        <end position="264"/>
    </location>
</feature>
<accession>A0A1G8G9S5</accession>
<keyword evidence="7" id="KW-0732">Signal</keyword>
<dbReference type="InterPro" id="IPR041891">
    <property type="entry name" value="Alpha_CA_prokaryot-like"/>
</dbReference>
<dbReference type="STRING" id="399736.SAMN04489720_2822"/>
<comment type="similarity">
    <text evidence="1">Belongs to the alpha-carbonic anhydrase family.</text>
</comment>
<comment type="catalytic activity">
    <reaction evidence="6">
        <text>hydrogencarbonate + H(+) = CO2 + H2O</text>
        <dbReference type="Rhea" id="RHEA:10748"/>
        <dbReference type="ChEBI" id="CHEBI:15377"/>
        <dbReference type="ChEBI" id="CHEBI:15378"/>
        <dbReference type="ChEBI" id="CHEBI:16526"/>
        <dbReference type="ChEBI" id="CHEBI:17544"/>
        <dbReference type="EC" id="4.2.1.1"/>
    </reaction>
</comment>
<dbReference type="InterPro" id="IPR036398">
    <property type="entry name" value="CA_dom_sf"/>
</dbReference>
<evidence type="ECO:0000256" key="4">
    <source>
        <dbReference type="ARBA" id="ARBA00022833"/>
    </source>
</evidence>
<dbReference type="PANTHER" id="PTHR18952">
    <property type="entry name" value="CARBONIC ANHYDRASE"/>
    <property type="match status" value="1"/>
</dbReference>
<keyword evidence="10" id="KW-1185">Reference proteome</keyword>
<dbReference type="Gene3D" id="3.10.200.10">
    <property type="entry name" value="Alpha carbonic anhydrase"/>
    <property type="match status" value="1"/>
</dbReference>
<dbReference type="AlphaFoldDB" id="A0A1G8G9S5"/>
<organism evidence="9 10">
    <name type="scientific">Agrococcus jejuensis</name>
    <dbReference type="NCBI Taxonomy" id="399736"/>
    <lineage>
        <taxon>Bacteria</taxon>
        <taxon>Bacillati</taxon>
        <taxon>Actinomycetota</taxon>
        <taxon>Actinomycetes</taxon>
        <taxon>Micrococcales</taxon>
        <taxon>Microbacteriaceae</taxon>
        <taxon>Agrococcus</taxon>
    </lineage>
</organism>
<dbReference type="EMBL" id="LT629695">
    <property type="protein sequence ID" value="SDH91113.1"/>
    <property type="molecule type" value="Genomic_DNA"/>
</dbReference>
<evidence type="ECO:0000256" key="5">
    <source>
        <dbReference type="ARBA" id="ARBA00023239"/>
    </source>
</evidence>
<evidence type="ECO:0000259" key="8">
    <source>
        <dbReference type="PROSITE" id="PS51144"/>
    </source>
</evidence>
<keyword evidence="4" id="KW-0862">Zinc</keyword>
<dbReference type="PROSITE" id="PS51144">
    <property type="entry name" value="ALPHA_CA_2"/>
    <property type="match status" value="1"/>
</dbReference>
<dbReference type="EC" id="4.2.1.1" evidence="2"/>
<sequence>MHRSIRLVAPSALAVAVALTGCAASGDDSTAVEESPAASAVAVHWSYEGEEGPDHWGELSADFGMCQDGTQQSPIDLHADDQAGTDELSVDYGTIAEHVHDTGHTFQMDADDDATLEYEGTEYALVQMHFHDPSEHTVDGEAAPVEFHFVHADDDGDLLVVGVLAVEGAHAAAFDDFIAATTQEGDVAGDIDVAAMLPTSTAHYAYEGSLTTPPCSEGVQWLVMQEAIELDAEQIAALETAYAGNARPVQELGGRLVTSVASLG</sequence>
<dbReference type="CDD" id="cd03124">
    <property type="entry name" value="alpha_CA_prokaryotic_like"/>
    <property type="match status" value="1"/>
</dbReference>
<dbReference type="SUPFAM" id="SSF51069">
    <property type="entry name" value="Carbonic anhydrase"/>
    <property type="match status" value="1"/>
</dbReference>
<gene>
    <name evidence="9" type="ORF">SAMN04489720_2822</name>
</gene>
<dbReference type="SMART" id="SM01057">
    <property type="entry name" value="Carb_anhydrase"/>
    <property type="match status" value="1"/>
</dbReference>
<dbReference type="GO" id="GO:0004089">
    <property type="term" value="F:carbonate dehydratase activity"/>
    <property type="evidence" value="ECO:0007669"/>
    <property type="project" value="UniProtKB-EC"/>
</dbReference>
<evidence type="ECO:0000313" key="9">
    <source>
        <dbReference type="EMBL" id="SDH91113.1"/>
    </source>
</evidence>
<feature type="domain" description="Alpha-carbonic anhydrase" evidence="8">
    <location>
        <begin position="43"/>
        <end position="261"/>
    </location>
</feature>
<keyword evidence="3" id="KW-0479">Metal-binding</keyword>
<dbReference type="Pfam" id="PF00194">
    <property type="entry name" value="Carb_anhydrase"/>
    <property type="match status" value="1"/>
</dbReference>
<dbReference type="InterPro" id="IPR001148">
    <property type="entry name" value="CA_dom"/>
</dbReference>
<evidence type="ECO:0000256" key="3">
    <source>
        <dbReference type="ARBA" id="ARBA00022723"/>
    </source>
</evidence>
<dbReference type="InterPro" id="IPR023561">
    <property type="entry name" value="Carbonic_anhydrase_a-class"/>
</dbReference>
<dbReference type="PROSITE" id="PS51257">
    <property type="entry name" value="PROKAR_LIPOPROTEIN"/>
    <property type="match status" value="1"/>
</dbReference>
<evidence type="ECO:0000313" key="10">
    <source>
        <dbReference type="Proteomes" id="UP000198822"/>
    </source>
</evidence>
<feature type="signal peptide" evidence="7">
    <location>
        <begin position="1"/>
        <end position="23"/>
    </location>
</feature>
<evidence type="ECO:0000256" key="6">
    <source>
        <dbReference type="ARBA" id="ARBA00048348"/>
    </source>
</evidence>
<evidence type="ECO:0000256" key="1">
    <source>
        <dbReference type="ARBA" id="ARBA00010718"/>
    </source>
</evidence>
<keyword evidence="5" id="KW-0456">Lyase</keyword>
<dbReference type="GO" id="GO:0008270">
    <property type="term" value="F:zinc ion binding"/>
    <property type="evidence" value="ECO:0007669"/>
    <property type="project" value="InterPro"/>
</dbReference>
<dbReference type="RefSeq" id="WP_092506014.1">
    <property type="nucleotide sequence ID" value="NZ_LT629695.1"/>
</dbReference>
<evidence type="ECO:0000256" key="7">
    <source>
        <dbReference type="SAM" id="SignalP"/>
    </source>
</evidence>
<protein>
    <recommendedName>
        <fullName evidence="2">carbonic anhydrase</fullName>
        <ecNumber evidence="2">4.2.1.1</ecNumber>
    </recommendedName>
</protein>
<proteinExistence type="inferred from homology"/>
<evidence type="ECO:0000256" key="2">
    <source>
        <dbReference type="ARBA" id="ARBA00012925"/>
    </source>
</evidence>
<name>A0A1G8G9S5_9MICO</name>